<gene>
    <name evidence="3" type="ORF">N657DRAFT_646842</name>
</gene>
<dbReference type="InterPro" id="IPR055560">
    <property type="entry name" value="DUF7136"/>
</dbReference>
<dbReference type="Pfam" id="PF23584">
    <property type="entry name" value="DUF7136"/>
    <property type="match status" value="1"/>
</dbReference>
<dbReference type="Proteomes" id="UP001302602">
    <property type="component" value="Unassembled WGS sequence"/>
</dbReference>
<dbReference type="EMBL" id="MU853231">
    <property type="protein sequence ID" value="KAK4122165.1"/>
    <property type="molecule type" value="Genomic_DNA"/>
</dbReference>
<comment type="caution">
    <text evidence="3">The sequence shown here is derived from an EMBL/GenBank/DDBJ whole genome shotgun (WGS) entry which is preliminary data.</text>
</comment>
<dbReference type="AlphaFoldDB" id="A0AAN6Z1J5"/>
<evidence type="ECO:0000313" key="4">
    <source>
        <dbReference type="Proteomes" id="UP001302602"/>
    </source>
</evidence>
<reference evidence="3" key="1">
    <citation type="journal article" date="2023" name="Mol. Phylogenet. Evol.">
        <title>Genome-scale phylogeny and comparative genomics of the fungal order Sordariales.</title>
        <authorList>
            <person name="Hensen N."/>
            <person name="Bonometti L."/>
            <person name="Westerberg I."/>
            <person name="Brannstrom I.O."/>
            <person name="Guillou S."/>
            <person name="Cros-Aarteil S."/>
            <person name="Calhoun S."/>
            <person name="Haridas S."/>
            <person name="Kuo A."/>
            <person name="Mondo S."/>
            <person name="Pangilinan J."/>
            <person name="Riley R."/>
            <person name="LaButti K."/>
            <person name="Andreopoulos B."/>
            <person name="Lipzen A."/>
            <person name="Chen C."/>
            <person name="Yan M."/>
            <person name="Daum C."/>
            <person name="Ng V."/>
            <person name="Clum A."/>
            <person name="Steindorff A."/>
            <person name="Ohm R.A."/>
            <person name="Martin F."/>
            <person name="Silar P."/>
            <person name="Natvig D.O."/>
            <person name="Lalanne C."/>
            <person name="Gautier V."/>
            <person name="Ament-Velasquez S.L."/>
            <person name="Kruys A."/>
            <person name="Hutchinson M.I."/>
            <person name="Powell A.J."/>
            <person name="Barry K."/>
            <person name="Miller A.N."/>
            <person name="Grigoriev I.V."/>
            <person name="Debuchy R."/>
            <person name="Gladieux P."/>
            <person name="Hiltunen Thoren M."/>
            <person name="Johannesson H."/>
        </authorList>
    </citation>
    <scope>NUCLEOTIDE SEQUENCE</scope>
    <source>
        <strain evidence="3">CBS 731.68</strain>
    </source>
</reference>
<evidence type="ECO:0000259" key="2">
    <source>
        <dbReference type="Pfam" id="PF23584"/>
    </source>
</evidence>
<accession>A0AAN6Z1J5</accession>
<evidence type="ECO:0000256" key="1">
    <source>
        <dbReference type="SAM" id="SignalP"/>
    </source>
</evidence>
<name>A0AAN6Z1J5_9PEZI</name>
<organism evidence="3 4">
    <name type="scientific">Parathielavia appendiculata</name>
    <dbReference type="NCBI Taxonomy" id="2587402"/>
    <lineage>
        <taxon>Eukaryota</taxon>
        <taxon>Fungi</taxon>
        <taxon>Dikarya</taxon>
        <taxon>Ascomycota</taxon>
        <taxon>Pezizomycotina</taxon>
        <taxon>Sordariomycetes</taxon>
        <taxon>Sordariomycetidae</taxon>
        <taxon>Sordariales</taxon>
        <taxon>Chaetomiaceae</taxon>
        <taxon>Parathielavia</taxon>
    </lineage>
</organism>
<feature type="domain" description="DUF7136" evidence="2">
    <location>
        <begin position="26"/>
        <end position="239"/>
    </location>
</feature>
<keyword evidence="4" id="KW-1185">Reference proteome</keyword>
<sequence>MRLSAQALLSLATSLACFGAVVDAGGVLEVDLVFPRNETYAPGADMPVVFAFQNGDAEFVRYLEPAIDYFVWNLSDGNTVNSSFGEHRWAKTNWSNHKPGEPYFLHDFHGLFKPGMEGRWRLSWQVSWAICGEEEDDPEPVWRSNSYIQSVEYTINSKDGRAWDLVAATADDITCTTAFGVTINATDVVREVPKRKTVDGGTCAVVYHSSPTPNPCQIEVSSAAAASISASWTASLCSPWGKLTMPQDTPANCPSENGDVQRLAIAGVASLAVALGAIGFLLP</sequence>
<keyword evidence="1" id="KW-0732">Signal</keyword>
<feature type="signal peptide" evidence="1">
    <location>
        <begin position="1"/>
        <end position="24"/>
    </location>
</feature>
<evidence type="ECO:0000313" key="3">
    <source>
        <dbReference type="EMBL" id="KAK4122165.1"/>
    </source>
</evidence>
<dbReference type="GeneID" id="87829961"/>
<reference evidence="3" key="2">
    <citation type="submission" date="2023-05" db="EMBL/GenBank/DDBJ databases">
        <authorList>
            <consortium name="Lawrence Berkeley National Laboratory"/>
            <person name="Steindorff A."/>
            <person name="Hensen N."/>
            <person name="Bonometti L."/>
            <person name="Westerberg I."/>
            <person name="Brannstrom I.O."/>
            <person name="Guillou S."/>
            <person name="Cros-Aarteil S."/>
            <person name="Calhoun S."/>
            <person name="Haridas S."/>
            <person name="Kuo A."/>
            <person name="Mondo S."/>
            <person name="Pangilinan J."/>
            <person name="Riley R."/>
            <person name="Labutti K."/>
            <person name="Andreopoulos B."/>
            <person name="Lipzen A."/>
            <person name="Chen C."/>
            <person name="Yanf M."/>
            <person name="Daum C."/>
            <person name="Ng V."/>
            <person name="Clum A."/>
            <person name="Ohm R."/>
            <person name="Martin F."/>
            <person name="Silar P."/>
            <person name="Natvig D."/>
            <person name="Lalanne C."/>
            <person name="Gautier V."/>
            <person name="Ament-Velasquez S.L."/>
            <person name="Kruys A."/>
            <person name="Hutchinson M.I."/>
            <person name="Powell A.J."/>
            <person name="Barry K."/>
            <person name="Miller A.N."/>
            <person name="Grigoriev I.V."/>
            <person name="Debuchy R."/>
            <person name="Gladieux P."/>
            <person name="Thoren M.H."/>
            <person name="Johannesson H."/>
        </authorList>
    </citation>
    <scope>NUCLEOTIDE SEQUENCE</scope>
    <source>
        <strain evidence="3">CBS 731.68</strain>
    </source>
</reference>
<feature type="chain" id="PRO_5042842242" description="DUF7136 domain-containing protein" evidence="1">
    <location>
        <begin position="25"/>
        <end position="283"/>
    </location>
</feature>
<proteinExistence type="predicted"/>
<protein>
    <recommendedName>
        <fullName evidence="2">DUF7136 domain-containing protein</fullName>
    </recommendedName>
</protein>
<dbReference type="PROSITE" id="PS51257">
    <property type="entry name" value="PROKAR_LIPOPROTEIN"/>
    <property type="match status" value="1"/>
</dbReference>
<dbReference type="RefSeq" id="XP_062645936.1">
    <property type="nucleotide sequence ID" value="XM_062793192.1"/>
</dbReference>